<evidence type="ECO:0000313" key="8">
    <source>
        <dbReference type="Proteomes" id="UP000288073"/>
    </source>
</evidence>
<keyword evidence="2" id="KW-0378">Hydrolase</keyword>
<dbReference type="GO" id="GO:0043139">
    <property type="term" value="F:5'-3' DNA helicase activity"/>
    <property type="evidence" value="ECO:0007669"/>
    <property type="project" value="TreeGrafter"/>
</dbReference>
<protein>
    <recommendedName>
        <fullName evidence="6">Helicase ATP-binding domain-containing protein</fullName>
    </recommendedName>
</protein>
<dbReference type="PROSITE" id="PS51192">
    <property type="entry name" value="HELICASE_ATP_BIND_1"/>
    <property type="match status" value="1"/>
</dbReference>
<dbReference type="InterPro" id="IPR027417">
    <property type="entry name" value="P-loop_NTPase"/>
</dbReference>
<keyword evidence="3" id="KW-0347">Helicase</keyword>
<dbReference type="InterPro" id="IPR050534">
    <property type="entry name" value="Coronavir_polyprotein_1ab"/>
</dbReference>
<sequence length="1315" mass="148803">MREPQRRCGVKVLSATDLASFVRLQLCGRYLAFQAGKSGREVQEILDRFQTLVDPAYQEVGLRAEEALLKLLEERGFQPAQGLQDKPTWEEWLEVVKGASPGENLYAREVEIAGRVGAFDLKGRMDIVLLHWPEDPGGGPRVRVLELKASRRNRSHHYVQLALYASLVHGMPPSWKEQRVEVDYLVVRVDPGTLVPEDPLRSPTGEERELLDQALRDVAELLKEGGLVEDILRVPNPFEIPYTLNARCDACGYNTVCLRKAQEGRALELLSLPGDVVRALREAGFSSLQDLAAAGPEDNRWAEALKLMENPVPPIQLAKRAQARLATLEPERSREKKYYPVQALPDAGFGTLPPYEIEGKSLIRIYLVVEKDLVAERLNALVAHVTSGRELLPEEPLSLLKEGRFVVKMREEAWSGDPSRDDAEEGELIRSFFEELVSRLKEEVELWDTFAALGGSTEEKGAPLHFYVWSQADIKNLVEAILRVGPKGGSLLEAFWHLMGCREGLEQLIFSSLSDEVRTRYAVGYTSHSLIAVTSLPWFGKSFPWKDINLKDLFKHWLFDFRHYENGRFMEVRSRNYDTLPPVYWRFFWGKEPSGELSPKVKQVLGEASRHIPAYLRARALALRWLEEHIKPKNKQLQKPLMLPEELPDFRLEARDVLRVARDFLRFEQQVRLSLWLADKTLPPGLRVRNGTSLLLENLQTSSECSEGAEEGDCYVATISSYPPGTSLRDLEAQFTLGPGDFVRVATAENSEKPQNLKDILFSGFTAILKELDWTRGKVKLAPVFSRNRDHYVLQSQQPQEGWTLATMDPSPSDYVGLRVDAVLTSLLNGEKVAKELGRWFDPQHPQIPPVQEDSALIEKAKRVLQALDGVLNESQKEAILEGLRHRVQILQGPPGTGKTQTTAVALLLWAQFLLSPGEVSAVAAATHTAVDTLMKRTKALEGQVKEAFSLVGERWHHIQYRRLGPRPVDHKADLRDEDQAPEEGEEQKGEEQSIQIDFGTTSSLLKLRRELKLLVVDEASMMIFPHFLALASRLSPLEEGRILLTGDHRQLSPVIQHQWEEEDRPGVQRYLPYLSAFEAMLRVREAMPAPEGAIAYSVLDHTHRLPQEVRLLIQPLYRRDGVTLRGREAQGGKFLPANLWKAVWEEGEGVYLFVHGERESRKRNPLEAEVIRRILEAAPGVNAAELAVVTPFRAHRTLLRERLGERVGLVDTVERLQGGERRVIFYSASASDPDAITGLQEFLLDVNRTNVAFSRAKEKLVVVVAETLLHYVPPEQEAYQDAVLWKELRRLCTQLVGEDRVDGHRVQLWVPRRG</sequence>
<dbReference type="Gene3D" id="3.40.50.300">
    <property type="entry name" value="P-loop containing nucleotide triphosphate hydrolases"/>
    <property type="match status" value="2"/>
</dbReference>
<dbReference type="Pfam" id="PF13087">
    <property type="entry name" value="AAA_12"/>
    <property type="match status" value="1"/>
</dbReference>
<proteinExistence type="predicted"/>
<keyword evidence="1" id="KW-0547">Nucleotide-binding</keyword>
<dbReference type="InterPro" id="IPR011604">
    <property type="entry name" value="PDDEXK-like_dom_sf"/>
</dbReference>
<dbReference type="Pfam" id="PF13604">
    <property type="entry name" value="AAA_30"/>
    <property type="match status" value="1"/>
</dbReference>
<feature type="compositionally biased region" description="Basic and acidic residues" evidence="5">
    <location>
        <begin position="968"/>
        <end position="979"/>
    </location>
</feature>
<gene>
    <name evidence="7" type="ORF">CSW23_02820</name>
</gene>
<dbReference type="PANTHER" id="PTHR43788:SF8">
    <property type="entry name" value="DNA-BINDING PROTEIN SMUBP-2"/>
    <property type="match status" value="1"/>
</dbReference>
<dbReference type="Pfam" id="PF12705">
    <property type="entry name" value="PDDEXK_1"/>
    <property type="match status" value="1"/>
</dbReference>
<dbReference type="GO" id="GO:0016787">
    <property type="term" value="F:hydrolase activity"/>
    <property type="evidence" value="ECO:0007669"/>
    <property type="project" value="UniProtKB-KW"/>
</dbReference>
<evidence type="ECO:0000256" key="5">
    <source>
        <dbReference type="SAM" id="MobiDB-lite"/>
    </source>
</evidence>
<dbReference type="EMBL" id="PEMN01000063">
    <property type="protein sequence ID" value="RTI19688.1"/>
    <property type="molecule type" value="Genomic_DNA"/>
</dbReference>
<comment type="caution">
    <text evidence="7">The sequence shown here is derived from an EMBL/GenBank/DDBJ whole genome shotgun (WGS) entry which is preliminary data.</text>
</comment>
<accession>A0A430V5W7</accession>
<reference evidence="7 8" key="1">
    <citation type="journal article" date="2019" name="Extremophiles">
        <title>Biogeography of thermophiles and predominance of Thermus scotoductus in domestic water heaters.</title>
        <authorList>
            <person name="Wilpiszeski R.L."/>
            <person name="Zhang Z."/>
            <person name="House C.H."/>
        </authorList>
    </citation>
    <scope>NUCLEOTIDE SEQUENCE [LARGE SCALE GENOMIC DNA]</scope>
    <source>
        <strain evidence="7 8">10_S10</strain>
    </source>
</reference>
<dbReference type="CDD" id="cd18808">
    <property type="entry name" value="SF1_C_Upf1"/>
    <property type="match status" value="1"/>
</dbReference>
<name>A0A430V5W7_THESC</name>
<evidence type="ECO:0000256" key="3">
    <source>
        <dbReference type="ARBA" id="ARBA00022806"/>
    </source>
</evidence>
<dbReference type="InterPro" id="IPR014001">
    <property type="entry name" value="Helicase_ATP-bd"/>
</dbReference>
<keyword evidence="4" id="KW-0067">ATP-binding</keyword>
<dbReference type="SUPFAM" id="SSF52540">
    <property type="entry name" value="P-loop containing nucleoside triphosphate hydrolases"/>
    <property type="match status" value="1"/>
</dbReference>
<feature type="region of interest" description="Disordered" evidence="5">
    <location>
        <begin position="968"/>
        <end position="994"/>
    </location>
</feature>
<evidence type="ECO:0000313" key="7">
    <source>
        <dbReference type="EMBL" id="RTI19688.1"/>
    </source>
</evidence>
<dbReference type="Gene3D" id="3.90.320.10">
    <property type="match status" value="1"/>
</dbReference>
<dbReference type="Proteomes" id="UP000288073">
    <property type="component" value="Unassembled WGS sequence"/>
</dbReference>
<evidence type="ECO:0000259" key="6">
    <source>
        <dbReference type="PROSITE" id="PS51192"/>
    </source>
</evidence>
<organism evidence="7 8">
    <name type="scientific">Thermus scotoductus</name>
    <dbReference type="NCBI Taxonomy" id="37636"/>
    <lineage>
        <taxon>Bacteria</taxon>
        <taxon>Thermotogati</taxon>
        <taxon>Deinococcota</taxon>
        <taxon>Deinococci</taxon>
        <taxon>Thermales</taxon>
        <taxon>Thermaceae</taxon>
        <taxon>Thermus</taxon>
    </lineage>
</organism>
<evidence type="ECO:0000256" key="1">
    <source>
        <dbReference type="ARBA" id="ARBA00022741"/>
    </source>
</evidence>
<dbReference type="InterPro" id="IPR041679">
    <property type="entry name" value="DNA2/NAM7-like_C"/>
</dbReference>
<dbReference type="InterPro" id="IPR038726">
    <property type="entry name" value="PDDEXK_AddAB-type"/>
</dbReference>
<dbReference type="InterPro" id="IPR047187">
    <property type="entry name" value="SF1_C_Upf1"/>
</dbReference>
<dbReference type="GO" id="GO:0005524">
    <property type="term" value="F:ATP binding"/>
    <property type="evidence" value="ECO:0007669"/>
    <property type="project" value="UniProtKB-KW"/>
</dbReference>
<evidence type="ECO:0000256" key="2">
    <source>
        <dbReference type="ARBA" id="ARBA00022801"/>
    </source>
</evidence>
<feature type="domain" description="Helicase ATP-binding" evidence="6">
    <location>
        <begin position="880"/>
        <end position="1047"/>
    </location>
</feature>
<dbReference type="PANTHER" id="PTHR43788">
    <property type="entry name" value="DNA2/NAM7 HELICASE FAMILY MEMBER"/>
    <property type="match status" value="1"/>
</dbReference>
<evidence type="ECO:0000256" key="4">
    <source>
        <dbReference type="ARBA" id="ARBA00022840"/>
    </source>
</evidence>